<proteinExistence type="predicted"/>
<reference evidence="2" key="1">
    <citation type="submission" date="2023-07" db="EMBL/GenBank/DDBJ databases">
        <title>Novel species isolated from saline lakes on Tibetan Plateau.</title>
        <authorList>
            <person name="Lu H."/>
        </authorList>
    </citation>
    <scope>NUCLEOTIDE SEQUENCE [LARGE SCALE GENOMIC DNA]</scope>
    <source>
        <strain evidence="2">CAK8W</strain>
    </source>
</reference>
<evidence type="ECO:0000313" key="2">
    <source>
        <dbReference type="Proteomes" id="UP001199314"/>
    </source>
</evidence>
<dbReference type="Proteomes" id="UP001199314">
    <property type="component" value="Unassembled WGS sequence"/>
</dbReference>
<gene>
    <name evidence="1" type="ORF">LB452_05885</name>
</gene>
<dbReference type="RefSeq" id="WP_224460805.1">
    <property type="nucleotide sequence ID" value="NZ_JAIQZE010000004.1"/>
</dbReference>
<keyword evidence="2" id="KW-1185">Reference proteome</keyword>
<accession>A0ABS7XI87</accession>
<evidence type="ECO:0000313" key="1">
    <source>
        <dbReference type="EMBL" id="MBZ9778450.1"/>
    </source>
</evidence>
<protein>
    <submittedName>
        <fullName evidence="1">Uncharacterized protein</fullName>
    </submittedName>
</protein>
<organism evidence="1 2">
    <name type="scientific">Psychroflexus longus</name>
    <dbReference type="NCBI Taxonomy" id="2873596"/>
    <lineage>
        <taxon>Bacteria</taxon>
        <taxon>Pseudomonadati</taxon>
        <taxon>Bacteroidota</taxon>
        <taxon>Flavobacteriia</taxon>
        <taxon>Flavobacteriales</taxon>
        <taxon>Flavobacteriaceae</taxon>
        <taxon>Psychroflexus</taxon>
    </lineage>
</organism>
<sequence>MNGNDFTQYLLKTEKNEIRISFFKDYYNPNDLAEKLDSLVKTGLIEIDWERKLIIKKFNLERMLVSKNKLLKKEKEKPSYMKGEQTGINKPYI</sequence>
<dbReference type="EMBL" id="JAIQZE010000004">
    <property type="protein sequence ID" value="MBZ9778450.1"/>
    <property type="molecule type" value="Genomic_DNA"/>
</dbReference>
<comment type="caution">
    <text evidence="1">The sequence shown here is derived from an EMBL/GenBank/DDBJ whole genome shotgun (WGS) entry which is preliminary data.</text>
</comment>
<name>A0ABS7XI87_9FLAO</name>